<reference evidence="1" key="1">
    <citation type="submission" date="2014-11" db="EMBL/GenBank/DDBJ databases">
        <authorList>
            <person name="Amaro Gonzalez C."/>
        </authorList>
    </citation>
    <scope>NUCLEOTIDE SEQUENCE</scope>
</reference>
<dbReference type="AlphaFoldDB" id="A0A0E9VPU7"/>
<evidence type="ECO:0000313" key="1">
    <source>
        <dbReference type="EMBL" id="JAH79233.1"/>
    </source>
</evidence>
<sequence>MVRLFGAHPSTCGGFTCQNNPNVGLFCLHQIR</sequence>
<name>A0A0E9VPU7_ANGAN</name>
<organism evidence="1">
    <name type="scientific">Anguilla anguilla</name>
    <name type="common">European freshwater eel</name>
    <name type="synonym">Muraena anguilla</name>
    <dbReference type="NCBI Taxonomy" id="7936"/>
    <lineage>
        <taxon>Eukaryota</taxon>
        <taxon>Metazoa</taxon>
        <taxon>Chordata</taxon>
        <taxon>Craniata</taxon>
        <taxon>Vertebrata</taxon>
        <taxon>Euteleostomi</taxon>
        <taxon>Actinopterygii</taxon>
        <taxon>Neopterygii</taxon>
        <taxon>Teleostei</taxon>
        <taxon>Anguilliformes</taxon>
        <taxon>Anguillidae</taxon>
        <taxon>Anguilla</taxon>
    </lineage>
</organism>
<proteinExistence type="predicted"/>
<reference evidence="1" key="2">
    <citation type="journal article" date="2015" name="Fish Shellfish Immunol.">
        <title>Early steps in the European eel (Anguilla anguilla)-Vibrio vulnificus interaction in the gills: Role of the RtxA13 toxin.</title>
        <authorList>
            <person name="Callol A."/>
            <person name="Pajuelo D."/>
            <person name="Ebbesson L."/>
            <person name="Teles M."/>
            <person name="MacKenzie S."/>
            <person name="Amaro C."/>
        </authorList>
    </citation>
    <scope>NUCLEOTIDE SEQUENCE</scope>
</reference>
<protein>
    <submittedName>
        <fullName evidence="1">Uncharacterized protein</fullName>
    </submittedName>
</protein>
<accession>A0A0E9VPU7</accession>
<dbReference type="EMBL" id="GBXM01029344">
    <property type="protein sequence ID" value="JAH79233.1"/>
    <property type="molecule type" value="Transcribed_RNA"/>
</dbReference>